<dbReference type="EMBL" id="CT868629">
    <property type="protein sequence ID" value="CAK87729.1"/>
    <property type="molecule type" value="Genomic_DNA"/>
</dbReference>
<reference evidence="1 2" key="1">
    <citation type="journal article" date="2006" name="Nature">
        <title>Global trends of whole-genome duplications revealed by the ciliate Paramecium tetraurelia.</title>
        <authorList>
            <consortium name="Genoscope"/>
            <person name="Aury J.-M."/>
            <person name="Jaillon O."/>
            <person name="Duret L."/>
            <person name="Noel B."/>
            <person name="Jubin C."/>
            <person name="Porcel B.M."/>
            <person name="Segurens B."/>
            <person name="Daubin V."/>
            <person name="Anthouard V."/>
            <person name="Aiach N."/>
            <person name="Arnaiz O."/>
            <person name="Billaut A."/>
            <person name="Beisson J."/>
            <person name="Blanc I."/>
            <person name="Bouhouche K."/>
            <person name="Camara F."/>
            <person name="Duharcourt S."/>
            <person name="Guigo R."/>
            <person name="Gogendeau D."/>
            <person name="Katinka M."/>
            <person name="Keller A.-M."/>
            <person name="Kissmehl R."/>
            <person name="Klotz C."/>
            <person name="Koll F."/>
            <person name="Le Moue A."/>
            <person name="Lepere C."/>
            <person name="Malinsky S."/>
            <person name="Nowacki M."/>
            <person name="Nowak J.K."/>
            <person name="Plattner H."/>
            <person name="Poulain J."/>
            <person name="Ruiz F."/>
            <person name="Serrano V."/>
            <person name="Zagulski M."/>
            <person name="Dessen P."/>
            <person name="Betermier M."/>
            <person name="Weissenbach J."/>
            <person name="Scarpelli C."/>
            <person name="Schachter V."/>
            <person name="Sperling L."/>
            <person name="Meyer E."/>
            <person name="Cohen J."/>
            <person name="Wincker P."/>
        </authorList>
    </citation>
    <scope>NUCLEOTIDE SEQUENCE [LARGE SCALE GENOMIC DNA]</scope>
    <source>
        <strain evidence="1 2">Stock d4-2</strain>
    </source>
</reference>
<name>A0DXG2_PARTE</name>
<dbReference type="RefSeq" id="XP_001455126.1">
    <property type="nucleotide sequence ID" value="XM_001455089.1"/>
</dbReference>
<dbReference type="KEGG" id="ptm:GSPATT00021362001"/>
<evidence type="ECO:0000313" key="2">
    <source>
        <dbReference type="Proteomes" id="UP000000600"/>
    </source>
</evidence>
<keyword evidence="2" id="KW-1185">Reference proteome</keyword>
<proteinExistence type="predicted"/>
<evidence type="ECO:0000313" key="1">
    <source>
        <dbReference type="EMBL" id="CAK87729.1"/>
    </source>
</evidence>
<dbReference type="Proteomes" id="UP000000600">
    <property type="component" value="Unassembled WGS sequence"/>
</dbReference>
<dbReference type="AlphaFoldDB" id="A0DXG2"/>
<protein>
    <submittedName>
        <fullName evidence="1">Uncharacterized protein</fullName>
    </submittedName>
</protein>
<accession>A0DXG2</accession>
<sequence length="60" mass="7359">MLRMIGQESAELDLTQRSLLSKWGKEGRNAYEFRWKQRIYERGRVIQWEQVRETLECVEK</sequence>
<dbReference type="HOGENOM" id="CLU_2946626_0_0_1"/>
<organism evidence="1 2">
    <name type="scientific">Paramecium tetraurelia</name>
    <dbReference type="NCBI Taxonomy" id="5888"/>
    <lineage>
        <taxon>Eukaryota</taxon>
        <taxon>Sar</taxon>
        <taxon>Alveolata</taxon>
        <taxon>Ciliophora</taxon>
        <taxon>Intramacronucleata</taxon>
        <taxon>Oligohymenophorea</taxon>
        <taxon>Peniculida</taxon>
        <taxon>Parameciidae</taxon>
        <taxon>Paramecium</taxon>
    </lineage>
</organism>
<dbReference type="InParanoid" id="A0DXG2"/>
<dbReference type="GeneID" id="5040911"/>
<gene>
    <name evidence="1" type="ORF">GSPATT00021362001</name>
</gene>